<evidence type="ECO:0000313" key="3">
    <source>
        <dbReference type="Proteomes" id="UP001268683"/>
    </source>
</evidence>
<dbReference type="RefSeq" id="WP_310797176.1">
    <property type="nucleotide sequence ID" value="NZ_CP123872.1"/>
</dbReference>
<protein>
    <submittedName>
        <fullName evidence="2">Helix-turn-helix transcriptional regulator</fullName>
    </submittedName>
</protein>
<evidence type="ECO:0000313" key="2">
    <source>
        <dbReference type="EMBL" id="WND01348.1"/>
    </source>
</evidence>
<organism evidence="2 3">
    <name type="scientific">Temperatibacter marinus</name>
    <dbReference type="NCBI Taxonomy" id="1456591"/>
    <lineage>
        <taxon>Bacteria</taxon>
        <taxon>Pseudomonadati</taxon>
        <taxon>Pseudomonadota</taxon>
        <taxon>Alphaproteobacteria</taxon>
        <taxon>Kordiimonadales</taxon>
        <taxon>Temperatibacteraceae</taxon>
        <taxon>Temperatibacter</taxon>
    </lineage>
</organism>
<dbReference type="EMBL" id="CP123872">
    <property type="protein sequence ID" value="WND01348.1"/>
    <property type="molecule type" value="Genomic_DNA"/>
</dbReference>
<dbReference type="Gene3D" id="1.10.260.40">
    <property type="entry name" value="lambda repressor-like DNA-binding domains"/>
    <property type="match status" value="1"/>
</dbReference>
<dbReference type="AlphaFoldDB" id="A0AA52ECT8"/>
<dbReference type="Proteomes" id="UP001268683">
    <property type="component" value="Chromosome"/>
</dbReference>
<proteinExistence type="predicted"/>
<dbReference type="InterPro" id="IPR010982">
    <property type="entry name" value="Lambda_DNA-bd_dom_sf"/>
</dbReference>
<name>A0AA52ECT8_9PROT</name>
<dbReference type="GO" id="GO:0003677">
    <property type="term" value="F:DNA binding"/>
    <property type="evidence" value="ECO:0007669"/>
    <property type="project" value="InterPro"/>
</dbReference>
<dbReference type="Pfam" id="PF01381">
    <property type="entry name" value="HTH_3"/>
    <property type="match status" value="1"/>
</dbReference>
<sequence>MPDPIDVHVGGRVRMQRTLKGYTQQGLGEVVGLTFQQIQKYERGTNRIGSSRLFRIARALETPIGFFFDDMPQEICGYGKKGMAEHAADFEIDRTVLRRATLEFVRAYYQISDDNVRDHFRMLILAISKSEIEFGGHDEDDAP</sequence>
<feature type="domain" description="HTH cro/C1-type" evidence="1">
    <location>
        <begin position="13"/>
        <end position="67"/>
    </location>
</feature>
<dbReference type="KEGG" id="tmk:QGN29_07205"/>
<dbReference type="SMART" id="SM00530">
    <property type="entry name" value="HTH_XRE"/>
    <property type="match status" value="1"/>
</dbReference>
<gene>
    <name evidence="2" type="ORF">QGN29_07205</name>
</gene>
<evidence type="ECO:0000259" key="1">
    <source>
        <dbReference type="PROSITE" id="PS50943"/>
    </source>
</evidence>
<dbReference type="CDD" id="cd00093">
    <property type="entry name" value="HTH_XRE"/>
    <property type="match status" value="1"/>
</dbReference>
<reference evidence="2" key="1">
    <citation type="submission" date="2023-04" db="EMBL/GenBank/DDBJ databases">
        <title>Complete genome sequence of Temperatibacter marinus.</title>
        <authorList>
            <person name="Rong J.-C."/>
            <person name="Yi M.-L."/>
            <person name="Zhao Q."/>
        </authorList>
    </citation>
    <scope>NUCLEOTIDE SEQUENCE</scope>
    <source>
        <strain evidence="2">NBRC 110045</strain>
    </source>
</reference>
<accession>A0AA52ECT8</accession>
<keyword evidence="3" id="KW-1185">Reference proteome</keyword>
<dbReference type="PROSITE" id="PS50943">
    <property type="entry name" value="HTH_CROC1"/>
    <property type="match status" value="1"/>
</dbReference>
<dbReference type="SUPFAM" id="SSF47413">
    <property type="entry name" value="lambda repressor-like DNA-binding domains"/>
    <property type="match status" value="1"/>
</dbReference>
<dbReference type="InterPro" id="IPR001387">
    <property type="entry name" value="Cro/C1-type_HTH"/>
</dbReference>